<feature type="binding site" evidence="7">
    <location>
        <position position="186"/>
    </location>
    <ligand>
        <name>Mg(2+)</name>
        <dbReference type="ChEBI" id="CHEBI:18420"/>
    </ligand>
</feature>
<keyword evidence="4 6" id="KW-0342">GTP-binding</keyword>
<dbReference type="GO" id="GO:0001664">
    <property type="term" value="F:G protein-coupled receptor binding"/>
    <property type="evidence" value="ECO:0007669"/>
    <property type="project" value="TreeGrafter"/>
</dbReference>
<dbReference type="GO" id="GO:0046872">
    <property type="term" value="F:metal ion binding"/>
    <property type="evidence" value="ECO:0007669"/>
    <property type="project" value="UniProtKB-KW"/>
</dbReference>
<dbReference type="CDD" id="cd00066">
    <property type="entry name" value="G-alpha"/>
    <property type="match status" value="1"/>
</dbReference>
<dbReference type="AlphaFoldDB" id="A0A7S0D1Q3"/>
<dbReference type="PANTHER" id="PTHR10218:SF302">
    <property type="entry name" value="GUANINE NUCLEOTIDE-BINDING PROTEIN ALPHA-5 SUBUNIT"/>
    <property type="match status" value="1"/>
</dbReference>
<dbReference type="PANTHER" id="PTHR10218">
    <property type="entry name" value="GTP-BINDING PROTEIN ALPHA SUBUNIT"/>
    <property type="match status" value="1"/>
</dbReference>
<dbReference type="GO" id="GO:0007188">
    <property type="term" value="P:adenylate cyclase-modulating G protein-coupled receptor signaling pathway"/>
    <property type="evidence" value="ECO:0007669"/>
    <property type="project" value="TreeGrafter"/>
</dbReference>
<dbReference type="SMART" id="SM00275">
    <property type="entry name" value="G_alpha"/>
    <property type="match status" value="1"/>
</dbReference>
<dbReference type="Gene3D" id="3.40.50.300">
    <property type="entry name" value="P-loop containing nucleotide triphosphate hydrolases"/>
    <property type="match status" value="1"/>
</dbReference>
<evidence type="ECO:0000313" key="8">
    <source>
        <dbReference type="EMBL" id="CAD8440564.1"/>
    </source>
</evidence>
<dbReference type="GO" id="GO:0003924">
    <property type="term" value="F:GTPase activity"/>
    <property type="evidence" value="ECO:0007669"/>
    <property type="project" value="InterPro"/>
</dbReference>
<dbReference type="EMBL" id="HBEM01008411">
    <property type="protein sequence ID" value="CAD8440564.1"/>
    <property type="molecule type" value="Transcribed_RNA"/>
</dbReference>
<evidence type="ECO:0000256" key="2">
    <source>
        <dbReference type="ARBA" id="ARBA00022741"/>
    </source>
</evidence>
<evidence type="ECO:0000256" key="4">
    <source>
        <dbReference type="ARBA" id="ARBA00023134"/>
    </source>
</evidence>
<proteinExistence type="predicted"/>
<dbReference type="GO" id="GO:0005525">
    <property type="term" value="F:GTP binding"/>
    <property type="evidence" value="ECO:0007669"/>
    <property type="project" value="UniProtKB-KW"/>
</dbReference>
<evidence type="ECO:0000256" key="1">
    <source>
        <dbReference type="ARBA" id="ARBA00022723"/>
    </source>
</evidence>
<feature type="binding site" evidence="6">
    <location>
        <begin position="205"/>
        <end position="209"/>
    </location>
    <ligand>
        <name>GTP</name>
        <dbReference type="ChEBI" id="CHEBI:37565"/>
    </ligand>
</feature>
<dbReference type="SUPFAM" id="SSF52540">
    <property type="entry name" value="P-loop containing nucleoside triphosphate hydrolases"/>
    <property type="match status" value="1"/>
</dbReference>
<dbReference type="InterPro" id="IPR011025">
    <property type="entry name" value="GproteinA_insert"/>
</dbReference>
<name>A0A7S0D1Q3_9EUKA</name>
<dbReference type="SUPFAM" id="SSF47895">
    <property type="entry name" value="Transducin (alpha subunit), insertion domain"/>
    <property type="match status" value="1"/>
</dbReference>
<keyword evidence="3 7" id="KW-0460">Magnesium</keyword>
<feature type="binding site" evidence="6">
    <location>
        <begin position="180"/>
        <end position="186"/>
    </location>
    <ligand>
        <name>GTP</name>
        <dbReference type="ChEBI" id="CHEBI:37565"/>
    </ligand>
</feature>
<gene>
    <name evidence="8" type="ORF">LAMO00422_LOCUS5886</name>
</gene>
<accession>A0A7S0D1Q3</accession>
<reference evidence="8" key="1">
    <citation type="submission" date="2021-01" db="EMBL/GenBank/DDBJ databases">
        <authorList>
            <person name="Corre E."/>
            <person name="Pelletier E."/>
            <person name="Niang G."/>
            <person name="Scheremetjew M."/>
            <person name="Finn R."/>
            <person name="Kale V."/>
            <person name="Holt S."/>
            <person name="Cochrane G."/>
            <person name="Meng A."/>
            <person name="Brown T."/>
            <person name="Cohen L."/>
        </authorList>
    </citation>
    <scope>NUCLEOTIDE SEQUENCE</scope>
    <source>
        <strain evidence="8">CCMP2058</strain>
    </source>
</reference>
<dbReference type="PRINTS" id="PR00318">
    <property type="entry name" value="GPROTEINA"/>
</dbReference>
<feature type="binding site" evidence="7">
    <location>
        <position position="50"/>
    </location>
    <ligand>
        <name>Mg(2+)</name>
        <dbReference type="ChEBI" id="CHEBI:18420"/>
    </ligand>
</feature>
<dbReference type="InterPro" id="IPR001019">
    <property type="entry name" value="Gprotein_alpha_su"/>
</dbReference>
<evidence type="ECO:0000256" key="7">
    <source>
        <dbReference type="PIRSR" id="PIRSR601019-2"/>
    </source>
</evidence>
<keyword evidence="5" id="KW-0807">Transducer</keyword>
<dbReference type="GO" id="GO:0005834">
    <property type="term" value="C:heterotrimeric G-protein complex"/>
    <property type="evidence" value="ECO:0007669"/>
    <property type="project" value="TreeGrafter"/>
</dbReference>
<dbReference type="FunFam" id="3.40.50.300:FF:000563">
    <property type="entry name" value="Guanine nucleotide-binding protein alpha subunit"/>
    <property type="match status" value="1"/>
</dbReference>
<evidence type="ECO:0000256" key="6">
    <source>
        <dbReference type="PIRSR" id="PIRSR601019-1"/>
    </source>
</evidence>
<sequence length="361" mass="41689">MGNILKKKSKNDRFEEKISRKIDETQKKEAYENSRVIKLLLLGAGESGKSTLFKQMKRLYGVGFGKQELLIYKPGIHRNILTSCKELYLQSNELDDKRFPRPKLSADGKTSGEVIIKIPDGTQLDEQMAKHLVTLWKDPAIQKTYYYSSAFQLIDSIGYFMDNINRICEEKYVPDYQDCLRCRIRTTGVVEFKFGVEANEFIIIDVGGQRSERKKWLHCFQDVTAVIFVAAMSEYDQVLFEDSKTNRLKEAIGLFHQIVNHESFKDKTSMILFLNKSDLLKEKIKRVPLTEFFKEYEGDNTYEAALDLFKDYFAAQVENPYTQKLYIHVTCATDTDQIATVFAAVKDILLQQSLFTSGLIE</sequence>
<evidence type="ECO:0000256" key="5">
    <source>
        <dbReference type="ARBA" id="ARBA00023224"/>
    </source>
</evidence>
<dbReference type="PROSITE" id="PS51882">
    <property type="entry name" value="G_ALPHA"/>
    <property type="match status" value="1"/>
</dbReference>
<keyword evidence="1 7" id="KW-0479">Metal-binding</keyword>
<dbReference type="GO" id="GO:0005737">
    <property type="term" value="C:cytoplasm"/>
    <property type="evidence" value="ECO:0007669"/>
    <property type="project" value="TreeGrafter"/>
</dbReference>
<dbReference type="Pfam" id="PF00503">
    <property type="entry name" value="G-alpha"/>
    <property type="match status" value="1"/>
</dbReference>
<organism evidence="8">
    <name type="scientific">Amorphochlora amoebiformis</name>
    <dbReference type="NCBI Taxonomy" id="1561963"/>
    <lineage>
        <taxon>Eukaryota</taxon>
        <taxon>Sar</taxon>
        <taxon>Rhizaria</taxon>
        <taxon>Cercozoa</taxon>
        <taxon>Chlorarachniophyceae</taxon>
        <taxon>Amorphochlora</taxon>
    </lineage>
</organism>
<feature type="binding site" evidence="6">
    <location>
        <begin position="275"/>
        <end position="278"/>
    </location>
    <ligand>
        <name>GTP</name>
        <dbReference type="ChEBI" id="CHEBI:37565"/>
    </ligand>
</feature>
<protein>
    <submittedName>
        <fullName evidence="8">Uncharacterized protein</fullName>
    </submittedName>
</protein>
<dbReference type="InterPro" id="IPR027417">
    <property type="entry name" value="P-loop_NTPase"/>
</dbReference>
<dbReference type="Gene3D" id="1.10.400.10">
    <property type="entry name" value="GI Alpha 1, domain 2-like"/>
    <property type="match status" value="1"/>
</dbReference>
<evidence type="ECO:0000256" key="3">
    <source>
        <dbReference type="ARBA" id="ARBA00022842"/>
    </source>
</evidence>
<feature type="binding site" evidence="6">
    <location>
        <begin position="155"/>
        <end position="156"/>
    </location>
    <ligand>
        <name>GTP</name>
        <dbReference type="ChEBI" id="CHEBI:37565"/>
    </ligand>
</feature>
<dbReference type="GO" id="GO:0031683">
    <property type="term" value="F:G-protein beta/gamma-subunit complex binding"/>
    <property type="evidence" value="ECO:0007669"/>
    <property type="project" value="InterPro"/>
</dbReference>
<feature type="binding site" evidence="6">
    <location>
        <position position="332"/>
    </location>
    <ligand>
        <name>GTP</name>
        <dbReference type="ChEBI" id="CHEBI:37565"/>
    </ligand>
</feature>
<keyword evidence="2 6" id="KW-0547">Nucleotide-binding</keyword>
<feature type="binding site" evidence="6">
    <location>
        <begin position="46"/>
        <end position="51"/>
    </location>
    <ligand>
        <name>GTP</name>
        <dbReference type="ChEBI" id="CHEBI:37565"/>
    </ligand>
</feature>